<dbReference type="NCBIfam" id="TIGR01549">
    <property type="entry name" value="HAD-SF-IA-v1"/>
    <property type="match status" value="1"/>
</dbReference>
<proteinExistence type="predicted"/>
<accession>A0A2Y9B9Z0</accession>
<dbReference type="SFLD" id="SFLDG01129">
    <property type="entry name" value="C1.5:_HAD__Beta-PGM__Phosphata"/>
    <property type="match status" value="1"/>
</dbReference>
<dbReference type="PANTHER" id="PTHR47478">
    <property type="match status" value="1"/>
</dbReference>
<organism evidence="1 2">
    <name type="scientific">Faecalicatena orotica</name>
    <dbReference type="NCBI Taxonomy" id="1544"/>
    <lineage>
        <taxon>Bacteria</taxon>
        <taxon>Bacillati</taxon>
        <taxon>Bacillota</taxon>
        <taxon>Clostridia</taxon>
        <taxon>Lachnospirales</taxon>
        <taxon>Lachnospiraceae</taxon>
        <taxon>Faecalicatena</taxon>
    </lineage>
</organism>
<comment type="caution">
    <text evidence="1">The sequence shown here is derived from an EMBL/GenBank/DDBJ whole genome shotgun (WGS) entry which is preliminary data.</text>
</comment>
<dbReference type="AlphaFoldDB" id="A0A2Y9B9Z0"/>
<dbReference type="RefSeq" id="WP_109729932.1">
    <property type="nucleotide sequence ID" value="NZ_BAAACK010000006.1"/>
</dbReference>
<reference evidence="1 2" key="1">
    <citation type="submission" date="2018-05" db="EMBL/GenBank/DDBJ databases">
        <title>The Hungate 1000. A catalogue of reference genomes from the rumen microbiome.</title>
        <authorList>
            <person name="Kelly W."/>
        </authorList>
    </citation>
    <scope>NUCLEOTIDE SEQUENCE [LARGE SCALE GENOMIC DNA]</scope>
    <source>
        <strain evidence="1 2">NLAE-zl-C242</strain>
    </source>
</reference>
<sequence length="504" mass="58276">MYSNMESIGFSTYFNDVVNYFYEDKKLVAQLGEKLGFDVNQDVFLGVVFLYPSAEQGTFDEKEQLKEHLAEMQNLPSINNQIKQNQFFYVDNGVATFLIGHDKDDIMKILPDFKKEAVNLLDSMDQKKKVRVGFGLPEKGIAGITRTYSYAIKAVKAGEIFKKERCILDYMGMEIYSSINAMVTNYGKQITDIVFEQLSDIEIRVLAKYYKCKEDIDTTARVMNIPPDLVREYLANVKKSTGLDVHDTEDSFKLHLLVIAKKVLDTNKKIDEIKATNHYEYILLDIDDTLLDFQANERESFINVLKDYGYKNAEDYLPVYKQINDRLWKEYEQGIIEKPEVLNTRFSKTMKEFGIEVNGKEWESKYRSYLNEGAQMIEDAEEICQWLKSKYRLFIISNGVAQTQRKRLKASGLDKYFEQVFVSEEVGAQKPSKEFFSYVENHIPGFDKSRALIVGDSYSSDIQGGLQYGIDTCWFIRGDIKEQESGEKSTYRISGLKQLKDILD</sequence>
<dbReference type="InterPro" id="IPR006439">
    <property type="entry name" value="HAD-SF_hydro_IA"/>
</dbReference>
<dbReference type="OrthoDB" id="9802350at2"/>
<dbReference type="Pfam" id="PF13419">
    <property type="entry name" value="HAD_2"/>
    <property type="match status" value="1"/>
</dbReference>
<dbReference type="Gene3D" id="3.40.50.1000">
    <property type="entry name" value="HAD superfamily/HAD-like"/>
    <property type="match status" value="1"/>
</dbReference>
<keyword evidence="2" id="KW-1185">Reference proteome</keyword>
<name>A0A2Y9B9Z0_9FIRM</name>
<dbReference type="Gene3D" id="1.10.10.2840">
    <property type="entry name" value="PucR C-terminal helix-turn-helix domain"/>
    <property type="match status" value="1"/>
</dbReference>
<dbReference type="InterPro" id="IPR042070">
    <property type="entry name" value="PucR_C-HTH_sf"/>
</dbReference>
<dbReference type="SFLD" id="SFLDG01135">
    <property type="entry name" value="C1.5.6:_HAD__Beta-PGM__Phospha"/>
    <property type="match status" value="1"/>
</dbReference>
<dbReference type="InterPro" id="IPR052550">
    <property type="entry name" value="Pyrimidine_5'-ntase_YjjG"/>
</dbReference>
<dbReference type="InterPro" id="IPR023198">
    <property type="entry name" value="PGP-like_dom2"/>
</dbReference>
<evidence type="ECO:0000313" key="1">
    <source>
        <dbReference type="EMBL" id="PWJ31208.1"/>
    </source>
</evidence>
<dbReference type="Gene3D" id="1.10.150.240">
    <property type="entry name" value="Putative phosphatase, domain 2"/>
    <property type="match status" value="1"/>
</dbReference>
<dbReference type="EMBL" id="QGDL01000002">
    <property type="protein sequence ID" value="PWJ31208.1"/>
    <property type="molecule type" value="Genomic_DNA"/>
</dbReference>
<gene>
    <name evidence="1" type="ORF">A8806_10264</name>
</gene>
<dbReference type="PANTHER" id="PTHR47478:SF1">
    <property type="entry name" value="PYRIMIDINE 5'-NUCLEOTIDASE YJJG"/>
    <property type="match status" value="1"/>
</dbReference>
<dbReference type="InterPro" id="IPR023214">
    <property type="entry name" value="HAD_sf"/>
</dbReference>
<dbReference type="NCBIfam" id="TIGR02254">
    <property type="entry name" value="YjjG_YfnB"/>
    <property type="match status" value="1"/>
</dbReference>
<dbReference type="SFLD" id="SFLDS00003">
    <property type="entry name" value="Haloacid_Dehalogenase"/>
    <property type="match status" value="1"/>
</dbReference>
<dbReference type="InterPro" id="IPR036412">
    <property type="entry name" value="HAD-like_sf"/>
</dbReference>
<dbReference type="GO" id="GO:0008253">
    <property type="term" value="F:5'-nucleotidase activity"/>
    <property type="evidence" value="ECO:0007669"/>
    <property type="project" value="InterPro"/>
</dbReference>
<dbReference type="SUPFAM" id="SSF56784">
    <property type="entry name" value="HAD-like"/>
    <property type="match status" value="1"/>
</dbReference>
<dbReference type="Proteomes" id="UP000245845">
    <property type="component" value="Unassembled WGS sequence"/>
</dbReference>
<protein>
    <submittedName>
        <fullName evidence="1">YjjG family noncanonical pyrimidine nucleotidase</fullName>
    </submittedName>
</protein>
<evidence type="ECO:0000313" key="2">
    <source>
        <dbReference type="Proteomes" id="UP000245845"/>
    </source>
</evidence>
<dbReference type="InterPro" id="IPR041492">
    <property type="entry name" value="HAD_2"/>
</dbReference>
<dbReference type="InterPro" id="IPR011951">
    <property type="entry name" value="HAD-SF_hydro_IA_YjjG/PynA"/>
</dbReference>